<dbReference type="Gene3D" id="3.40.30.10">
    <property type="entry name" value="Glutaredoxin"/>
    <property type="match status" value="1"/>
</dbReference>
<dbReference type="OrthoDB" id="1739143at2759"/>
<dbReference type="Pfam" id="PF00857">
    <property type="entry name" value="Isochorismatase"/>
    <property type="match status" value="1"/>
</dbReference>
<dbReference type="InterPro" id="IPR036380">
    <property type="entry name" value="Isochorismatase-like_sf"/>
</dbReference>
<dbReference type="InterPro" id="IPR036249">
    <property type="entry name" value="Thioredoxin-like_sf"/>
</dbReference>
<dbReference type="Pfam" id="PF13417">
    <property type="entry name" value="GST_N_3"/>
    <property type="match status" value="1"/>
</dbReference>
<name>A0A0C3FC07_PILCF</name>
<dbReference type="HOGENOM" id="CLU_500532_0_0_1"/>
<dbReference type="InterPro" id="IPR040079">
    <property type="entry name" value="Glutathione_S-Trfase"/>
</dbReference>
<evidence type="ECO:0000313" key="5">
    <source>
        <dbReference type="EMBL" id="KIM77281.1"/>
    </source>
</evidence>
<reference evidence="5 6" key="1">
    <citation type="submission" date="2014-04" db="EMBL/GenBank/DDBJ databases">
        <authorList>
            <consortium name="DOE Joint Genome Institute"/>
            <person name="Kuo A."/>
            <person name="Tarkka M."/>
            <person name="Buscot F."/>
            <person name="Kohler A."/>
            <person name="Nagy L.G."/>
            <person name="Floudas D."/>
            <person name="Copeland A."/>
            <person name="Barry K.W."/>
            <person name="Cichocki N."/>
            <person name="Veneault-Fourrey C."/>
            <person name="LaButti K."/>
            <person name="Lindquist E.A."/>
            <person name="Lipzen A."/>
            <person name="Lundell T."/>
            <person name="Morin E."/>
            <person name="Murat C."/>
            <person name="Sun H."/>
            <person name="Tunlid A."/>
            <person name="Henrissat B."/>
            <person name="Grigoriev I.V."/>
            <person name="Hibbett D.S."/>
            <person name="Martin F."/>
            <person name="Nordberg H.P."/>
            <person name="Cantor M.N."/>
            <person name="Hua S.X."/>
        </authorList>
    </citation>
    <scope>NUCLEOTIDE SEQUENCE [LARGE SCALE GENOMIC DNA]</scope>
    <source>
        <strain evidence="5 6">F 1598</strain>
    </source>
</reference>
<dbReference type="Gene3D" id="1.20.1050.10">
    <property type="match status" value="1"/>
</dbReference>
<dbReference type="CDD" id="cd00431">
    <property type="entry name" value="cysteine_hydrolases"/>
    <property type="match status" value="1"/>
</dbReference>
<accession>A0A0C3FC07</accession>
<dbReference type="Pfam" id="PF13410">
    <property type="entry name" value="GST_C_2"/>
    <property type="match status" value="1"/>
</dbReference>
<dbReference type="CDD" id="cd00299">
    <property type="entry name" value="GST_C_family"/>
    <property type="match status" value="1"/>
</dbReference>
<sequence>MTQPNRALVIIDLQNEFLASAGRYRILDSSKDALLANLTTLIPEFRKNGHIIWVKSIYDTKGGSQAEDSDSESPTGSSTLNPRTYLTRLAGTHKGKHPCCPAGSTNAEIYPAASALISDADTIITKTNYSAFKDTSLLSTLRAKSVKYAYFCGLLSHTCVLATLIDAIQFDGFKIYAVSDCLGWRKEKSHTRALGRMRDMRVNILESREACSEDTGDRVLSIPELYYVNGSIPSWRVQIALYEKDIEVNQIRLKVMTHPKPTRLPAFLALNHRGKTPVFIDTDSQRTTVNESLAILSYLETYYPQAPLLPPIEQRKHRARILSLVQETENLHNAYDTLEEAFFEARDSQKTTEFWTTIRPALLESLYKELAFWESYASKSTGFIGGCDDFTMADCAFYPVLGYMVRRGFEFDERWPGLQKYHTAVWARNSAKKAQPEGWNGKGKTNIFHGT</sequence>
<feature type="domain" description="GST N-terminal" evidence="3">
    <location>
        <begin position="221"/>
        <end position="307"/>
    </location>
</feature>
<gene>
    <name evidence="5" type="ORF">PILCRDRAFT_825443</name>
</gene>
<dbReference type="GO" id="GO:0016787">
    <property type="term" value="F:hydrolase activity"/>
    <property type="evidence" value="ECO:0007669"/>
    <property type="project" value="UniProtKB-KW"/>
</dbReference>
<dbReference type="PROSITE" id="PS50405">
    <property type="entry name" value="GST_CTER"/>
    <property type="match status" value="1"/>
</dbReference>
<keyword evidence="2" id="KW-0378">Hydrolase</keyword>
<dbReference type="Proteomes" id="UP000054166">
    <property type="component" value="Unassembled WGS sequence"/>
</dbReference>
<dbReference type="PANTHER" id="PTHR43540:SF6">
    <property type="entry name" value="ISOCHORISMATASE-LIKE DOMAIN-CONTAINING PROTEIN"/>
    <property type="match status" value="1"/>
</dbReference>
<keyword evidence="6" id="KW-1185">Reference proteome</keyword>
<dbReference type="SUPFAM" id="SSF47616">
    <property type="entry name" value="GST C-terminal domain-like"/>
    <property type="match status" value="1"/>
</dbReference>
<dbReference type="InterPro" id="IPR004045">
    <property type="entry name" value="Glutathione_S-Trfase_N"/>
</dbReference>
<evidence type="ECO:0000256" key="2">
    <source>
        <dbReference type="ARBA" id="ARBA00022801"/>
    </source>
</evidence>
<dbReference type="SFLD" id="SFLDS00019">
    <property type="entry name" value="Glutathione_Transferase_(cytos"/>
    <property type="match status" value="1"/>
</dbReference>
<dbReference type="InterPro" id="IPR050272">
    <property type="entry name" value="Isochorismatase-like_hydrls"/>
</dbReference>
<dbReference type="AlphaFoldDB" id="A0A0C3FC07"/>
<organism evidence="5 6">
    <name type="scientific">Piloderma croceum (strain F 1598)</name>
    <dbReference type="NCBI Taxonomy" id="765440"/>
    <lineage>
        <taxon>Eukaryota</taxon>
        <taxon>Fungi</taxon>
        <taxon>Dikarya</taxon>
        <taxon>Basidiomycota</taxon>
        <taxon>Agaricomycotina</taxon>
        <taxon>Agaricomycetes</taxon>
        <taxon>Agaricomycetidae</taxon>
        <taxon>Atheliales</taxon>
        <taxon>Atheliaceae</taxon>
        <taxon>Piloderma</taxon>
    </lineage>
</organism>
<dbReference type="InterPro" id="IPR036282">
    <property type="entry name" value="Glutathione-S-Trfase_C_sf"/>
</dbReference>
<dbReference type="InterPro" id="IPR010987">
    <property type="entry name" value="Glutathione-S-Trfase_C-like"/>
</dbReference>
<dbReference type="Gene3D" id="3.40.50.850">
    <property type="entry name" value="Isochorismatase-like"/>
    <property type="match status" value="1"/>
</dbReference>
<evidence type="ECO:0000259" key="3">
    <source>
        <dbReference type="PROSITE" id="PS50404"/>
    </source>
</evidence>
<dbReference type="EMBL" id="KN833026">
    <property type="protein sequence ID" value="KIM77281.1"/>
    <property type="molecule type" value="Genomic_DNA"/>
</dbReference>
<dbReference type="InParanoid" id="A0A0C3FC07"/>
<dbReference type="CDD" id="cd00570">
    <property type="entry name" value="GST_N_family"/>
    <property type="match status" value="1"/>
</dbReference>
<dbReference type="PANTHER" id="PTHR43540">
    <property type="entry name" value="PEROXYUREIDOACRYLATE/UREIDOACRYLATE AMIDOHYDROLASE-RELATED"/>
    <property type="match status" value="1"/>
</dbReference>
<feature type="domain" description="GST C-terminal" evidence="4">
    <location>
        <begin position="314"/>
        <end position="447"/>
    </location>
</feature>
<protein>
    <recommendedName>
        <fullName evidence="7">Isochorismatase-like domain-containing protein</fullName>
    </recommendedName>
</protein>
<proteinExistence type="inferred from homology"/>
<dbReference type="PROSITE" id="PS50404">
    <property type="entry name" value="GST_NTER"/>
    <property type="match status" value="1"/>
</dbReference>
<dbReference type="SUPFAM" id="SSF52833">
    <property type="entry name" value="Thioredoxin-like"/>
    <property type="match status" value="1"/>
</dbReference>
<dbReference type="InterPro" id="IPR000868">
    <property type="entry name" value="Isochorismatase-like_dom"/>
</dbReference>
<evidence type="ECO:0000259" key="4">
    <source>
        <dbReference type="PROSITE" id="PS50405"/>
    </source>
</evidence>
<reference evidence="6" key="2">
    <citation type="submission" date="2015-01" db="EMBL/GenBank/DDBJ databases">
        <title>Evolutionary Origins and Diversification of the Mycorrhizal Mutualists.</title>
        <authorList>
            <consortium name="DOE Joint Genome Institute"/>
            <consortium name="Mycorrhizal Genomics Consortium"/>
            <person name="Kohler A."/>
            <person name="Kuo A."/>
            <person name="Nagy L.G."/>
            <person name="Floudas D."/>
            <person name="Copeland A."/>
            <person name="Barry K.W."/>
            <person name="Cichocki N."/>
            <person name="Veneault-Fourrey C."/>
            <person name="LaButti K."/>
            <person name="Lindquist E.A."/>
            <person name="Lipzen A."/>
            <person name="Lundell T."/>
            <person name="Morin E."/>
            <person name="Murat C."/>
            <person name="Riley R."/>
            <person name="Ohm R."/>
            <person name="Sun H."/>
            <person name="Tunlid A."/>
            <person name="Henrissat B."/>
            <person name="Grigoriev I.V."/>
            <person name="Hibbett D.S."/>
            <person name="Martin F."/>
        </authorList>
    </citation>
    <scope>NUCLEOTIDE SEQUENCE [LARGE SCALE GENOMIC DNA]</scope>
    <source>
        <strain evidence="6">F 1598</strain>
    </source>
</reference>
<evidence type="ECO:0000313" key="6">
    <source>
        <dbReference type="Proteomes" id="UP000054166"/>
    </source>
</evidence>
<dbReference type="STRING" id="765440.A0A0C3FC07"/>
<comment type="similarity">
    <text evidence="1">Belongs to the isochorismatase family.</text>
</comment>
<dbReference type="SUPFAM" id="SSF52499">
    <property type="entry name" value="Isochorismatase-like hydrolases"/>
    <property type="match status" value="1"/>
</dbReference>
<evidence type="ECO:0008006" key="7">
    <source>
        <dbReference type="Google" id="ProtNLM"/>
    </source>
</evidence>
<evidence type="ECO:0000256" key="1">
    <source>
        <dbReference type="ARBA" id="ARBA00006336"/>
    </source>
</evidence>